<dbReference type="EMBL" id="SMOL01000401">
    <property type="protein sequence ID" value="KAB2617647.1"/>
    <property type="molecule type" value="Genomic_DNA"/>
</dbReference>
<name>A0A5N5GR86_9ROSA</name>
<proteinExistence type="predicted"/>
<accession>A0A5N5GR86</accession>
<reference evidence="3" key="2">
    <citation type="submission" date="2019-10" db="EMBL/GenBank/DDBJ databases">
        <title>A de novo genome assembly of a pear dwarfing rootstock.</title>
        <authorList>
            <person name="Wang F."/>
            <person name="Wang J."/>
            <person name="Li S."/>
            <person name="Zhang Y."/>
            <person name="Fang M."/>
            <person name="Ma L."/>
            <person name="Zhao Y."/>
            <person name="Jiang S."/>
        </authorList>
    </citation>
    <scope>NUCLEOTIDE SEQUENCE [LARGE SCALE GENOMIC DNA]</scope>
</reference>
<dbReference type="Proteomes" id="UP000327157">
    <property type="component" value="Chromosome 15"/>
</dbReference>
<evidence type="ECO:0000313" key="3">
    <source>
        <dbReference type="Proteomes" id="UP000327157"/>
    </source>
</evidence>
<gene>
    <name evidence="2" type="ORF">D8674_013516</name>
</gene>
<keyword evidence="3" id="KW-1185">Reference proteome</keyword>
<organism evidence="2 3">
    <name type="scientific">Pyrus ussuriensis x Pyrus communis</name>
    <dbReference type="NCBI Taxonomy" id="2448454"/>
    <lineage>
        <taxon>Eukaryota</taxon>
        <taxon>Viridiplantae</taxon>
        <taxon>Streptophyta</taxon>
        <taxon>Embryophyta</taxon>
        <taxon>Tracheophyta</taxon>
        <taxon>Spermatophyta</taxon>
        <taxon>Magnoliopsida</taxon>
        <taxon>eudicotyledons</taxon>
        <taxon>Gunneridae</taxon>
        <taxon>Pentapetalae</taxon>
        <taxon>rosids</taxon>
        <taxon>fabids</taxon>
        <taxon>Rosales</taxon>
        <taxon>Rosaceae</taxon>
        <taxon>Amygdaloideae</taxon>
        <taxon>Maleae</taxon>
        <taxon>Pyrus</taxon>
    </lineage>
</organism>
<dbReference type="GO" id="GO:0004386">
    <property type="term" value="F:helicase activity"/>
    <property type="evidence" value="ECO:0007669"/>
    <property type="project" value="UniProtKB-KW"/>
</dbReference>
<feature type="region of interest" description="Disordered" evidence="1">
    <location>
        <begin position="1"/>
        <end position="24"/>
    </location>
</feature>
<comment type="caution">
    <text evidence="2">The sequence shown here is derived from an EMBL/GenBank/DDBJ whole genome shotgun (WGS) entry which is preliminary data.</text>
</comment>
<reference evidence="2 3" key="1">
    <citation type="submission" date="2019-09" db="EMBL/GenBank/DDBJ databases">
        <authorList>
            <person name="Ou C."/>
        </authorList>
    </citation>
    <scope>NUCLEOTIDE SEQUENCE [LARGE SCALE GENOMIC DNA]</scope>
    <source>
        <strain evidence="2">S2</strain>
        <tissue evidence="2">Leaf</tissue>
    </source>
</reference>
<keyword evidence="2" id="KW-0547">Nucleotide-binding</keyword>
<evidence type="ECO:0000256" key="1">
    <source>
        <dbReference type="SAM" id="MobiDB-lite"/>
    </source>
</evidence>
<keyword evidence="2" id="KW-0347">Helicase</keyword>
<protein>
    <submittedName>
        <fullName evidence="2">DEAD-box ATP-dependent RNA helicase 28</fullName>
    </submittedName>
</protein>
<evidence type="ECO:0000313" key="2">
    <source>
        <dbReference type="EMBL" id="KAB2617647.1"/>
    </source>
</evidence>
<sequence>MLTGAPPSSISRSPKPCSNNQSPVSLPKMMLALNSNLNRNPTNRKIRKIVVVAQDFPSVVAQDDASMIVCAKIDKHTTACSKYKGKKKMDARGFACGGGKGVKGA</sequence>
<keyword evidence="2" id="KW-0067">ATP-binding</keyword>
<keyword evidence="2" id="KW-0378">Hydrolase</keyword>
<dbReference type="OrthoDB" id="1174210at2759"/>
<reference evidence="2 3" key="3">
    <citation type="submission" date="2019-11" db="EMBL/GenBank/DDBJ databases">
        <title>A de novo genome assembly of a pear dwarfing rootstock.</title>
        <authorList>
            <person name="Wang F."/>
            <person name="Wang J."/>
            <person name="Li S."/>
            <person name="Zhang Y."/>
            <person name="Fang M."/>
            <person name="Ma L."/>
            <person name="Zhao Y."/>
            <person name="Jiang S."/>
        </authorList>
    </citation>
    <scope>NUCLEOTIDE SEQUENCE [LARGE SCALE GENOMIC DNA]</scope>
    <source>
        <strain evidence="2">S2</strain>
        <tissue evidence="2">Leaf</tissue>
    </source>
</reference>
<dbReference type="AlphaFoldDB" id="A0A5N5GR86"/>